<organism evidence="2 3">
    <name type="scientific">Tomitella cavernea</name>
    <dbReference type="NCBI Taxonomy" id="1387982"/>
    <lineage>
        <taxon>Bacteria</taxon>
        <taxon>Bacillati</taxon>
        <taxon>Actinomycetota</taxon>
        <taxon>Actinomycetes</taxon>
        <taxon>Mycobacteriales</taxon>
        <taxon>Tomitella</taxon>
    </lineage>
</organism>
<gene>
    <name evidence="2" type="ORF">GCM10023353_32540</name>
</gene>
<dbReference type="RefSeq" id="WP_200171493.1">
    <property type="nucleotide sequence ID" value="NZ_BAABKQ010000001.1"/>
</dbReference>
<proteinExistence type="predicted"/>
<keyword evidence="1" id="KW-0732">Signal</keyword>
<name>A0ABP9CYG0_9ACTN</name>
<accession>A0ABP9CYG0</accession>
<evidence type="ECO:0000256" key="1">
    <source>
        <dbReference type="SAM" id="SignalP"/>
    </source>
</evidence>
<reference evidence="3" key="1">
    <citation type="journal article" date="2019" name="Int. J. Syst. Evol. Microbiol.">
        <title>The Global Catalogue of Microorganisms (GCM) 10K type strain sequencing project: providing services to taxonomists for standard genome sequencing and annotation.</title>
        <authorList>
            <consortium name="The Broad Institute Genomics Platform"/>
            <consortium name="The Broad Institute Genome Sequencing Center for Infectious Disease"/>
            <person name="Wu L."/>
            <person name="Ma J."/>
        </authorList>
    </citation>
    <scope>NUCLEOTIDE SEQUENCE [LARGE SCALE GENOMIC DNA]</scope>
    <source>
        <strain evidence="3">JCM 18542</strain>
    </source>
</reference>
<evidence type="ECO:0000313" key="3">
    <source>
        <dbReference type="Proteomes" id="UP001500839"/>
    </source>
</evidence>
<feature type="signal peptide" evidence="1">
    <location>
        <begin position="1"/>
        <end position="30"/>
    </location>
</feature>
<feature type="chain" id="PRO_5047280395" description="Secreted protein" evidence="1">
    <location>
        <begin position="31"/>
        <end position="114"/>
    </location>
</feature>
<dbReference type="Proteomes" id="UP001500839">
    <property type="component" value="Unassembled WGS sequence"/>
</dbReference>
<sequence length="114" mass="10548">MTRNSWIASAAAAAVLTGGIGFGTAGTAAAAPAGPPAPEAPPTWILMPSTGDPNLDALLGEYGVATDPGADPIAAGATWGCLVGSAATLVTTVGLASLEGCAIGAGVGAAASAS</sequence>
<evidence type="ECO:0000313" key="2">
    <source>
        <dbReference type="EMBL" id="GAA4821699.1"/>
    </source>
</evidence>
<comment type="caution">
    <text evidence="2">The sequence shown here is derived from an EMBL/GenBank/DDBJ whole genome shotgun (WGS) entry which is preliminary data.</text>
</comment>
<evidence type="ECO:0008006" key="4">
    <source>
        <dbReference type="Google" id="ProtNLM"/>
    </source>
</evidence>
<keyword evidence="3" id="KW-1185">Reference proteome</keyword>
<dbReference type="EMBL" id="BAABKQ010000001">
    <property type="protein sequence ID" value="GAA4821699.1"/>
    <property type="molecule type" value="Genomic_DNA"/>
</dbReference>
<protein>
    <recommendedName>
        <fullName evidence="4">Secreted protein</fullName>
    </recommendedName>
</protein>